<keyword evidence="3" id="KW-1185">Reference proteome</keyword>
<dbReference type="RefSeq" id="WP_201858152.1">
    <property type="nucleotide sequence ID" value="NZ_JAERRG010000050.1"/>
</dbReference>
<gene>
    <name evidence="2" type="ORF">JK364_50060</name>
</gene>
<keyword evidence="1" id="KW-0812">Transmembrane</keyword>
<proteinExistence type="predicted"/>
<feature type="transmembrane region" description="Helical" evidence="1">
    <location>
        <begin position="60"/>
        <end position="82"/>
    </location>
</feature>
<evidence type="ECO:0000313" key="2">
    <source>
        <dbReference type="EMBL" id="MBL1120385.1"/>
    </source>
</evidence>
<keyword evidence="1" id="KW-1133">Transmembrane helix</keyword>
<dbReference type="Pfam" id="PF19953">
    <property type="entry name" value="EACC1"/>
    <property type="match status" value="1"/>
</dbReference>
<reference evidence="2 3" key="1">
    <citation type="submission" date="2021-01" db="EMBL/GenBank/DDBJ databases">
        <title>WGS of actinomycetes isolated from Thailand.</title>
        <authorList>
            <person name="Thawai C."/>
        </authorList>
    </citation>
    <scope>NUCLEOTIDE SEQUENCE [LARGE SCALE GENOMIC DNA]</scope>
    <source>
        <strain evidence="2 3">CA3R110</strain>
    </source>
</reference>
<keyword evidence="1" id="KW-0472">Membrane</keyword>
<comment type="caution">
    <text evidence="2">The sequence shown here is derived from an EMBL/GenBank/DDBJ whole genome shotgun (WGS) entry which is preliminary data.</text>
</comment>
<evidence type="ECO:0000313" key="3">
    <source>
        <dbReference type="Proteomes" id="UP000621510"/>
    </source>
</evidence>
<dbReference type="EMBL" id="JAERRG010000050">
    <property type="protein sequence ID" value="MBL1120385.1"/>
    <property type="molecule type" value="Genomic_DNA"/>
</dbReference>
<dbReference type="InterPro" id="IPR045428">
    <property type="entry name" value="EACC1"/>
</dbReference>
<name>A0ABS1Q7Y5_9ACTN</name>
<organism evidence="2 3">
    <name type="scientific">Streptomyces endocoffeicus</name>
    <dbReference type="NCBI Taxonomy" id="2898945"/>
    <lineage>
        <taxon>Bacteria</taxon>
        <taxon>Bacillati</taxon>
        <taxon>Actinomycetota</taxon>
        <taxon>Actinomycetes</taxon>
        <taxon>Kitasatosporales</taxon>
        <taxon>Streptomycetaceae</taxon>
        <taxon>Streptomyces</taxon>
    </lineage>
</organism>
<protein>
    <submittedName>
        <fullName evidence="2">Uncharacterized protein</fullName>
    </submittedName>
</protein>
<accession>A0ABS1Q7Y5</accession>
<sequence>MHDTRNVETSKVLIRIDSADTVDEQVALVAWLRAERGLHGRVHVTHTAPTENELGTAFDLLVVSLGSGGVATVLAGSLSAWLQNRRAQTTIRITVTRADRTLELETGDAAEAEALIRRFLGDDINGA</sequence>
<dbReference type="Proteomes" id="UP000621510">
    <property type="component" value="Unassembled WGS sequence"/>
</dbReference>
<evidence type="ECO:0000256" key="1">
    <source>
        <dbReference type="SAM" id="Phobius"/>
    </source>
</evidence>